<gene>
    <name evidence="1" type="ORF">GCM10022229_07190</name>
</gene>
<protein>
    <recommendedName>
        <fullName evidence="3">Transposase</fullName>
    </recommendedName>
</protein>
<proteinExistence type="predicted"/>
<evidence type="ECO:0008006" key="3">
    <source>
        <dbReference type="Google" id="ProtNLM"/>
    </source>
</evidence>
<reference evidence="2" key="1">
    <citation type="journal article" date="2019" name="Int. J. Syst. Evol. Microbiol.">
        <title>The Global Catalogue of Microorganisms (GCM) 10K type strain sequencing project: providing services to taxonomists for standard genome sequencing and annotation.</title>
        <authorList>
            <consortium name="The Broad Institute Genomics Platform"/>
            <consortium name="The Broad Institute Genome Sequencing Center for Infectious Disease"/>
            <person name="Wu L."/>
            <person name="Ma J."/>
        </authorList>
    </citation>
    <scope>NUCLEOTIDE SEQUENCE [LARGE SCALE GENOMIC DNA]</scope>
    <source>
        <strain evidence="2">JCM 16916</strain>
    </source>
</reference>
<keyword evidence="2" id="KW-1185">Reference proteome</keyword>
<sequence>MALLDSTALRHDAFVLSAFIRAIRGKNYFAGSRGTQPLADARSSPVGKNLKLAPRTAQSMKISHAATAIRAKPAQWFHFSDCPR</sequence>
<organism evidence="1 2">
    <name type="scientific">Luteimonas lutimaris</name>
    <dbReference type="NCBI Taxonomy" id="698645"/>
    <lineage>
        <taxon>Bacteria</taxon>
        <taxon>Pseudomonadati</taxon>
        <taxon>Pseudomonadota</taxon>
        <taxon>Gammaproteobacteria</taxon>
        <taxon>Lysobacterales</taxon>
        <taxon>Lysobacteraceae</taxon>
        <taxon>Luteimonas</taxon>
    </lineage>
</organism>
<evidence type="ECO:0000313" key="2">
    <source>
        <dbReference type="Proteomes" id="UP001501727"/>
    </source>
</evidence>
<dbReference type="Proteomes" id="UP001501727">
    <property type="component" value="Unassembled WGS sequence"/>
</dbReference>
<name>A0ABP7MB04_9GAMM</name>
<dbReference type="EMBL" id="BAAAZU010000003">
    <property type="protein sequence ID" value="GAA3916510.1"/>
    <property type="molecule type" value="Genomic_DNA"/>
</dbReference>
<evidence type="ECO:0000313" key="1">
    <source>
        <dbReference type="EMBL" id="GAA3916510.1"/>
    </source>
</evidence>
<accession>A0ABP7MB04</accession>
<comment type="caution">
    <text evidence="1">The sequence shown here is derived from an EMBL/GenBank/DDBJ whole genome shotgun (WGS) entry which is preliminary data.</text>
</comment>